<gene>
    <name evidence="1" type="ORF">B0T20DRAFT_396252</name>
</gene>
<organism evidence="1 2">
    <name type="scientific">Sordaria brevicollis</name>
    <dbReference type="NCBI Taxonomy" id="83679"/>
    <lineage>
        <taxon>Eukaryota</taxon>
        <taxon>Fungi</taxon>
        <taxon>Dikarya</taxon>
        <taxon>Ascomycota</taxon>
        <taxon>Pezizomycotina</taxon>
        <taxon>Sordariomycetes</taxon>
        <taxon>Sordariomycetidae</taxon>
        <taxon>Sordariales</taxon>
        <taxon>Sordariaceae</taxon>
        <taxon>Sordaria</taxon>
    </lineage>
</organism>
<keyword evidence="2" id="KW-1185">Reference proteome</keyword>
<sequence>MPIRAVPMEENKIYSRGQEAVGDVSVTKQDLVDGWSLRTRGYSTKVVIVVEERKKQSGHEQEERKKESKNLEANWSGDCCQVTDGKTRPRRPTNLTCLNVSSRATGRETVESPTLRGPHDKLPLVDQWRRPFGGRHSRYEGACMIILHQVQSYTMFLQKRLRTIRFQTANFPPVTVLICPLPAEGQEVAHQASENSPFTLPPALQARKIGQVPHPRRPEVGPEEPLPFVLQRIVGEDKTGG</sequence>
<dbReference type="AlphaFoldDB" id="A0AAE0P422"/>
<dbReference type="Proteomes" id="UP001281003">
    <property type="component" value="Unassembled WGS sequence"/>
</dbReference>
<protein>
    <submittedName>
        <fullName evidence="1">Uncharacterized protein</fullName>
    </submittedName>
</protein>
<accession>A0AAE0P422</accession>
<evidence type="ECO:0000313" key="2">
    <source>
        <dbReference type="Proteomes" id="UP001281003"/>
    </source>
</evidence>
<evidence type="ECO:0000313" key="1">
    <source>
        <dbReference type="EMBL" id="KAK3392625.1"/>
    </source>
</evidence>
<dbReference type="EMBL" id="JAUTDP010000011">
    <property type="protein sequence ID" value="KAK3392625.1"/>
    <property type="molecule type" value="Genomic_DNA"/>
</dbReference>
<name>A0AAE0P422_SORBR</name>
<comment type="caution">
    <text evidence="1">The sequence shown here is derived from an EMBL/GenBank/DDBJ whole genome shotgun (WGS) entry which is preliminary data.</text>
</comment>
<reference evidence="1" key="1">
    <citation type="journal article" date="2023" name="Mol. Phylogenet. Evol.">
        <title>Genome-scale phylogeny and comparative genomics of the fungal order Sordariales.</title>
        <authorList>
            <person name="Hensen N."/>
            <person name="Bonometti L."/>
            <person name="Westerberg I."/>
            <person name="Brannstrom I.O."/>
            <person name="Guillou S."/>
            <person name="Cros-Aarteil S."/>
            <person name="Calhoun S."/>
            <person name="Haridas S."/>
            <person name="Kuo A."/>
            <person name="Mondo S."/>
            <person name="Pangilinan J."/>
            <person name="Riley R."/>
            <person name="LaButti K."/>
            <person name="Andreopoulos B."/>
            <person name="Lipzen A."/>
            <person name="Chen C."/>
            <person name="Yan M."/>
            <person name="Daum C."/>
            <person name="Ng V."/>
            <person name="Clum A."/>
            <person name="Steindorff A."/>
            <person name="Ohm R.A."/>
            <person name="Martin F."/>
            <person name="Silar P."/>
            <person name="Natvig D.O."/>
            <person name="Lalanne C."/>
            <person name="Gautier V."/>
            <person name="Ament-Velasquez S.L."/>
            <person name="Kruys A."/>
            <person name="Hutchinson M.I."/>
            <person name="Powell A.J."/>
            <person name="Barry K."/>
            <person name="Miller A.N."/>
            <person name="Grigoriev I.V."/>
            <person name="Debuchy R."/>
            <person name="Gladieux P."/>
            <person name="Hiltunen Thoren M."/>
            <person name="Johannesson H."/>
        </authorList>
    </citation>
    <scope>NUCLEOTIDE SEQUENCE</scope>
    <source>
        <strain evidence="1">FGSC 1904</strain>
    </source>
</reference>
<reference evidence="1" key="2">
    <citation type="submission" date="2023-07" db="EMBL/GenBank/DDBJ databases">
        <authorList>
            <consortium name="Lawrence Berkeley National Laboratory"/>
            <person name="Haridas S."/>
            <person name="Hensen N."/>
            <person name="Bonometti L."/>
            <person name="Westerberg I."/>
            <person name="Brannstrom I.O."/>
            <person name="Guillou S."/>
            <person name="Cros-Aarteil S."/>
            <person name="Calhoun S."/>
            <person name="Kuo A."/>
            <person name="Mondo S."/>
            <person name="Pangilinan J."/>
            <person name="Riley R."/>
            <person name="LaButti K."/>
            <person name="Andreopoulos B."/>
            <person name="Lipzen A."/>
            <person name="Chen C."/>
            <person name="Yanf M."/>
            <person name="Daum C."/>
            <person name="Ng V."/>
            <person name="Clum A."/>
            <person name="Steindorff A."/>
            <person name="Ohm R."/>
            <person name="Martin F."/>
            <person name="Silar P."/>
            <person name="Natvig D."/>
            <person name="Lalanne C."/>
            <person name="Gautier V."/>
            <person name="Ament-velasquez S.L."/>
            <person name="Kruys A."/>
            <person name="Hutchinson M.I."/>
            <person name="Powell A.J."/>
            <person name="Barry K."/>
            <person name="Miller A.N."/>
            <person name="Grigoriev I.V."/>
            <person name="Debuchy R."/>
            <person name="Gladieux P."/>
            <person name="Thoren M.H."/>
            <person name="Johannesson H."/>
        </authorList>
    </citation>
    <scope>NUCLEOTIDE SEQUENCE</scope>
    <source>
        <strain evidence="1">FGSC 1904</strain>
    </source>
</reference>
<proteinExistence type="predicted"/>